<accession>A0A1C3H6Z7</accession>
<dbReference type="RefSeq" id="WP_079542121.1">
    <property type="nucleotide sequence ID" value="NZ_CAUPBE010000013.1"/>
</dbReference>
<reference evidence="3" key="1">
    <citation type="submission" date="2016-04" db="EMBL/GenBank/DDBJ databases">
        <authorList>
            <person name="Tagini F."/>
        </authorList>
    </citation>
    <scope>NUCLEOTIDE SEQUENCE [LARGE SCALE GENOMIC DNA]</scope>
    <source>
        <strain evidence="3">CHUV0807</strain>
    </source>
</reference>
<sequence>MSSLPASIHNAIIDGVQRLYVLRLDGAPADDTLPLTTQVWLDAIAWRRQWADDDLLRLQQAFVALTATAKRWPQPATLLEMLPPRPAPLALPTPPKSDAQRAEDASWLEGMLNMITGKMKVKNHEPRRNQRTQTTPASADTATSGADRRYPRMPNTRHTDAGADNEGNG</sequence>
<gene>
    <name evidence="2" type="ORF">CHUV0807_2365</name>
</gene>
<dbReference type="EMBL" id="FKLO01000080">
    <property type="protein sequence ID" value="SAM71706.1"/>
    <property type="molecule type" value="Genomic_DNA"/>
</dbReference>
<proteinExistence type="predicted"/>
<feature type="compositionally biased region" description="Polar residues" evidence="1">
    <location>
        <begin position="131"/>
        <end position="144"/>
    </location>
</feature>
<dbReference type="AlphaFoldDB" id="A0A1C3H6Z7"/>
<evidence type="ECO:0000313" key="3">
    <source>
        <dbReference type="Proteomes" id="UP000190837"/>
    </source>
</evidence>
<evidence type="ECO:0000313" key="2">
    <source>
        <dbReference type="EMBL" id="SAM71706.1"/>
    </source>
</evidence>
<dbReference type="Proteomes" id="UP000190837">
    <property type="component" value="Unassembled WGS sequence"/>
</dbReference>
<evidence type="ECO:0000256" key="1">
    <source>
        <dbReference type="SAM" id="MobiDB-lite"/>
    </source>
</evidence>
<feature type="region of interest" description="Disordered" evidence="1">
    <location>
        <begin position="119"/>
        <end position="169"/>
    </location>
</feature>
<protein>
    <submittedName>
        <fullName evidence="2">Uncharacterized protein</fullName>
    </submittedName>
</protein>
<name>A0A1C3H6Z7_9GAMM</name>
<organism evidence="2 3">
    <name type="scientific">Cardiobacterium hominis</name>
    <dbReference type="NCBI Taxonomy" id="2718"/>
    <lineage>
        <taxon>Bacteria</taxon>
        <taxon>Pseudomonadati</taxon>
        <taxon>Pseudomonadota</taxon>
        <taxon>Gammaproteobacteria</taxon>
        <taxon>Cardiobacteriales</taxon>
        <taxon>Cardiobacteriaceae</taxon>
        <taxon>Cardiobacterium</taxon>
    </lineage>
</organism>